<dbReference type="Proteomes" id="UP000193411">
    <property type="component" value="Unassembled WGS sequence"/>
</dbReference>
<feature type="compositionally biased region" description="Low complexity" evidence="1">
    <location>
        <begin position="20"/>
        <end position="29"/>
    </location>
</feature>
<sequence length="327" mass="33736">MHKDSAHTVLSHRFTNNTQSTMSTSLSGSFSSGNSSSAAPLPAAVLADLTSAIPHSPPAPVTPSTLLATRISLPFYAAVSTTRRSGTTAAHALALSHVSETAQFIIAYTSRGAPILNDLKGANAAELVLSVPPPGTSLARGQQPKVIRIEAKCYLACSPQLLMRFPPPRVAGDEDPRLTWERARLSVFARLTPAQRATLLLGEGQGQVVPKEIADASETPAAMAARMLGGMSLADVVASPPMSPKQTHRNAAGSAAGAAAAAGGAGADGLSDFDRALDNFVLVVFKPSKVDVLTYGASVAEFKRVVYTAPTGKGEGGAQWSVEEAAV</sequence>
<accession>A0A1Y2HMM9</accession>
<proteinExistence type="predicted"/>
<reference evidence="2 3" key="1">
    <citation type="submission" date="2016-07" db="EMBL/GenBank/DDBJ databases">
        <title>Pervasive Adenine N6-methylation of Active Genes in Fungi.</title>
        <authorList>
            <consortium name="DOE Joint Genome Institute"/>
            <person name="Mondo S.J."/>
            <person name="Dannebaum R.O."/>
            <person name="Kuo R.C."/>
            <person name="Labutti K."/>
            <person name="Haridas S."/>
            <person name="Kuo A."/>
            <person name="Salamov A."/>
            <person name="Ahrendt S.R."/>
            <person name="Lipzen A."/>
            <person name="Sullivan W."/>
            <person name="Andreopoulos W.B."/>
            <person name="Clum A."/>
            <person name="Lindquist E."/>
            <person name="Daum C."/>
            <person name="Ramamoorthy G.K."/>
            <person name="Gryganskyi A."/>
            <person name="Culley D."/>
            <person name="Magnuson J.K."/>
            <person name="James T.Y."/>
            <person name="O'Malley M.A."/>
            <person name="Stajich J.E."/>
            <person name="Spatafora J.W."/>
            <person name="Visel A."/>
            <person name="Grigoriev I.V."/>
        </authorList>
    </citation>
    <scope>NUCLEOTIDE SEQUENCE [LARGE SCALE GENOMIC DNA]</scope>
    <source>
        <strain evidence="2 3">PL171</strain>
    </source>
</reference>
<dbReference type="OrthoDB" id="434253at2759"/>
<dbReference type="InterPro" id="IPR012349">
    <property type="entry name" value="Split_barrel_FMN-bd"/>
</dbReference>
<evidence type="ECO:0000313" key="2">
    <source>
        <dbReference type="EMBL" id="ORZ34362.1"/>
    </source>
</evidence>
<keyword evidence="3" id="KW-1185">Reference proteome</keyword>
<organism evidence="2 3">
    <name type="scientific">Catenaria anguillulae PL171</name>
    <dbReference type="NCBI Taxonomy" id="765915"/>
    <lineage>
        <taxon>Eukaryota</taxon>
        <taxon>Fungi</taxon>
        <taxon>Fungi incertae sedis</taxon>
        <taxon>Blastocladiomycota</taxon>
        <taxon>Blastocladiomycetes</taxon>
        <taxon>Blastocladiales</taxon>
        <taxon>Catenariaceae</taxon>
        <taxon>Catenaria</taxon>
    </lineage>
</organism>
<comment type="caution">
    <text evidence="2">The sequence shown here is derived from an EMBL/GenBank/DDBJ whole genome shotgun (WGS) entry which is preliminary data.</text>
</comment>
<evidence type="ECO:0000256" key="1">
    <source>
        <dbReference type="SAM" id="MobiDB-lite"/>
    </source>
</evidence>
<feature type="region of interest" description="Disordered" evidence="1">
    <location>
        <begin position="1"/>
        <end position="29"/>
    </location>
</feature>
<gene>
    <name evidence="2" type="ORF">BCR44DRAFT_1157438</name>
</gene>
<dbReference type="EMBL" id="MCFL01000029">
    <property type="protein sequence ID" value="ORZ34362.1"/>
    <property type="molecule type" value="Genomic_DNA"/>
</dbReference>
<protein>
    <submittedName>
        <fullName evidence="2">Uncharacterized protein</fullName>
    </submittedName>
</protein>
<dbReference type="AlphaFoldDB" id="A0A1Y2HMM9"/>
<dbReference type="Gene3D" id="2.30.110.10">
    <property type="entry name" value="Electron Transport, Fmn-binding Protein, Chain A"/>
    <property type="match status" value="1"/>
</dbReference>
<name>A0A1Y2HMM9_9FUNG</name>
<evidence type="ECO:0000313" key="3">
    <source>
        <dbReference type="Proteomes" id="UP000193411"/>
    </source>
</evidence>